<evidence type="ECO:0008006" key="6">
    <source>
        <dbReference type="Google" id="ProtNLM"/>
    </source>
</evidence>
<dbReference type="eggNOG" id="COG4932">
    <property type="taxonomic scope" value="Bacteria"/>
</dbReference>
<protein>
    <recommendedName>
        <fullName evidence="6">Cell surface protein</fullName>
    </recommendedName>
</protein>
<sequence>MNVRYERAKYLGLLGISLFSFSLLQSQSTTAHAATNSLDQSSVVSDASQEKTYTGIPKSNTLKSADSNGQVSTESTGTGSSTGIVSDATKVEKSVTETTSVNDATGTDSSDNATSGTNSTGANNDQTGIADPTKPTVADPKNLVVIKKNDSTVHLDNQLKISTDSVANIKKVTASNPDNSAYNDTTKTVTITDPTATDMVTAEYGVVGTYQGKNVTAKVTVGNLVKHTEDHPAPSNLPANEVQIKFHPDFGGGIETYNVAQDEVTIAFFDEQGNPIIINKDGYITVGSLNGPSVNTMGNEYVDYDNPNTSVYITEDSVVQYQANPVTNTGDAYVGTSSDFTDKLGAPTSENGAVTFQLAGNSFTFLNGTTRYTLKNKNHHWSYALTTFNSATVAPAQTPKPVLSVDKTSAKAGDVVNYQLDQQVNTLGEDTLLRYQSWIQTVTLPSEVTYQQANLLDSNGNVISDALITYDSKTHQVSVTLPSDYLQSTMPLTGETYSLKIKTRVNAGVSNGENGSASGASTIDKAANVSDNVDTVYVAPITEVPNDTSDPLARTHTLTLRLVNLSTGKVISEQVSKKDYQSQYIFQVPNLQKRELVVLWNDFSEKQLVGTMPDHDLMITVPYSELIYKEKRSKGISVIWAYDASGKTRFLQFTLPDDSNLVTFYKLNMLDNGEYITEPMVKFTSTSSQNHSTGKKGTSKSLFKFSDNQKIQLWSDGTSNGFFRSDTGKLYSYSFRDGKIVVKSIKNAVISKSNRPANEKRKLGKNVKAKANKRENLINNTRAVVIGENKNNRIVVVNGTRELPQTNENSNLIVSLIGLLLLPVFFLGKLITERFIK</sequence>
<dbReference type="Proteomes" id="UP000001652">
    <property type="component" value="Chromosome"/>
</dbReference>
<feature type="region of interest" description="Disordered" evidence="1">
    <location>
        <begin position="33"/>
        <end position="137"/>
    </location>
</feature>
<evidence type="ECO:0000256" key="1">
    <source>
        <dbReference type="SAM" id="MobiDB-lite"/>
    </source>
</evidence>
<name>Q03PB6_LEVBA</name>
<keyword evidence="3" id="KW-0732">Signal</keyword>
<feature type="signal peptide" evidence="3">
    <location>
        <begin position="1"/>
        <end position="33"/>
    </location>
</feature>
<dbReference type="InterPro" id="IPR036234">
    <property type="entry name" value="SA_I/II_PAC_V_sf"/>
</dbReference>
<evidence type="ECO:0000256" key="3">
    <source>
        <dbReference type="SAM" id="SignalP"/>
    </source>
</evidence>
<dbReference type="EMBL" id="CP000416">
    <property type="protein sequence ID" value="ABJ64956.1"/>
    <property type="molecule type" value="Genomic_DNA"/>
</dbReference>
<dbReference type="STRING" id="387344.LVIS_1895"/>
<dbReference type="RefSeq" id="WP_011668577.1">
    <property type="nucleotide sequence ID" value="NC_008497.1"/>
</dbReference>
<evidence type="ECO:0000313" key="5">
    <source>
        <dbReference type="Proteomes" id="UP000001652"/>
    </source>
</evidence>
<evidence type="ECO:0000313" key="4">
    <source>
        <dbReference type="EMBL" id="ABJ64956.1"/>
    </source>
</evidence>
<keyword evidence="2" id="KW-0812">Transmembrane</keyword>
<feature type="transmembrane region" description="Helical" evidence="2">
    <location>
        <begin position="812"/>
        <end position="831"/>
    </location>
</feature>
<feature type="chain" id="PRO_5004164159" description="Cell surface protein" evidence="3">
    <location>
        <begin position="34"/>
        <end position="837"/>
    </location>
</feature>
<dbReference type="AlphaFoldDB" id="Q03PB6"/>
<keyword evidence="2" id="KW-0472">Membrane</keyword>
<feature type="compositionally biased region" description="Low complexity" evidence="1">
    <location>
        <begin position="72"/>
        <end position="83"/>
    </location>
</feature>
<gene>
    <name evidence="4" type="ordered locus">LVIS_1895</name>
</gene>
<evidence type="ECO:0000256" key="2">
    <source>
        <dbReference type="SAM" id="Phobius"/>
    </source>
</evidence>
<accession>Q03PB6</accession>
<feature type="compositionally biased region" description="Polar residues" evidence="1">
    <location>
        <begin position="33"/>
        <end position="71"/>
    </location>
</feature>
<reference evidence="4 5" key="1">
    <citation type="journal article" date="2006" name="Proc. Natl. Acad. Sci. U.S.A.">
        <title>Comparative genomics of the lactic acid bacteria.</title>
        <authorList>
            <person name="Makarova K."/>
            <person name="Slesarev A."/>
            <person name="Wolf Y."/>
            <person name="Sorokin A."/>
            <person name="Mirkin B."/>
            <person name="Koonin E."/>
            <person name="Pavlov A."/>
            <person name="Pavlova N."/>
            <person name="Karamychev V."/>
            <person name="Polouchine N."/>
            <person name="Shakhova V."/>
            <person name="Grigoriev I."/>
            <person name="Lou Y."/>
            <person name="Rohksar D."/>
            <person name="Lucas S."/>
            <person name="Huang K."/>
            <person name="Goodstein D.M."/>
            <person name="Hawkins T."/>
            <person name="Plengvidhya V."/>
            <person name="Welker D."/>
            <person name="Hughes J."/>
            <person name="Goh Y."/>
            <person name="Benson A."/>
            <person name="Baldwin K."/>
            <person name="Lee J.H."/>
            <person name="Diaz-Muniz I."/>
            <person name="Dosti B."/>
            <person name="Smeianov V."/>
            <person name="Wechter W."/>
            <person name="Barabote R."/>
            <person name="Lorca G."/>
            <person name="Altermann E."/>
            <person name="Barrangou R."/>
            <person name="Ganesan B."/>
            <person name="Xie Y."/>
            <person name="Rawsthorne H."/>
            <person name="Tamir D."/>
            <person name="Parker C."/>
            <person name="Breidt F."/>
            <person name="Broadbent J."/>
            <person name="Hutkins R."/>
            <person name="O'Sullivan D."/>
            <person name="Steele J."/>
            <person name="Unlu G."/>
            <person name="Saier M."/>
            <person name="Klaenhammer T."/>
            <person name="Richardson P."/>
            <person name="Kozyavkin S."/>
            <person name="Weimer B."/>
            <person name="Mills D."/>
        </authorList>
    </citation>
    <scope>NUCLEOTIDE SEQUENCE [LARGE SCALE GENOMIC DNA]</scope>
    <source>
        <strain evidence="5">ATCC 367 / BCRC 12310 / CIP 105137 / JCM 1170 / LMG 11437 / NCIMB 947 / NCTC 947</strain>
    </source>
</reference>
<proteinExistence type="predicted"/>
<dbReference type="HOGENOM" id="CLU_017498_0_0_9"/>
<dbReference type="SUPFAM" id="SSF74914">
    <property type="entry name" value="V-region of surface antigen I/II (SA I/II, PAC)"/>
    <property type="match status" value="1"/>
</dbReference>
<dbReference type="Gene3D" id="2.60.40.740">
    <property type="match status" value="1"/>
</dbReference>
<dbReference type="KEGG" id="lbr:LVIS_1895"/>
<feature type="compositionally biased region" description="Polar residues" evidence="1">
    <location>
        <begin position="96"/>
        <end position="127"/>
    </location>
</feature>
<organism evidence="4 5">
    <name type="scientific">Levilactobacillus brevis (strain ATCC 367 / BCRC 12310 / CIP 105137 / JCM 1170 / LMG 11437 / NCIMB 947 / NCTC 947)</name>
    <name type="common">Lactobacillus brevis</name>
    <dbReference type="NCBI Taxonomy" id="387344"/>
    <lineage>
        <taxon>Bacteria</taxon>
        <taxon>Bacillati</taxon>
        <taxon>Bacillota</taxon>
        <taxon>Bacilli</taxon>
        <taxon>Lactobacillales</taxon>
        <taxon>Lactobacillaceae</taxon>
        <taxon>Levilactobacillus</taxon>
    </lineage>
</organism>
<dbReference type="PATRIC" id="fig|387344.15.peg.1802"/>
<keyword evidence="2" id="KW-1133">Transmembrane helix</keyword>
<keyword evidence="5" id="KW-1185">Reference proteome</keyword>